<feature type="chain" id="PRO_5017363151" description="Right handed beta helix domain-containing protein" evidence="1">
    <location>
        <begin position="35"/>
        <end position="326"/>
    </location>
</feature>
<evidence type="ECO:0000313" key="4">
    <source>
        <dbReference type="Proteomes" id="UP000265515"/>
    </source>
</evidence>
<gene>
    <name evidence="3" type="ORF">CBR_g39446</name>
</gene>
<sequence length="326" mass="34542">MRGGGGSTPLSLTRGLQLLLLSLTLLCLAVSCNGARMTQEDLLRAAMARKTKTVLQLTGDVRLTRDLEPMTCPDLAVIGSCKTRSGRRRRCTIDGQKRFSGFAGSGQTLTLDNLELAGFIGTIVGHVFHMATISNCLVSGNVNLAGTDVPGVINVVGADDVVIKNSQFIRNKGKMISIMYTRLTATNVLFRSNEGGPLISHHRAEVTCVGCRFEGNKAAEGAAVLVANYGIVIFSRSSFVGNSLTRVGERGGAVNVVSSLGPLAARFCNCFFNGNTIALPRGKKMTEHVYLEPTASQSVSFCKKRPAMGINGNISHAIDSCDGCPA</sequence>
<dbReference type="Gene3D" id="2.160.20.10">
    <property type="entry name" value="Single-stranded right-handed beta-helix, Pectin lyase-like"/>
    <property type="match status" value="1"/>
</dbReference>
<feature type="signal peptide" evidence="1">
    <location>
        <begin position="1"/>
        <end position="34"/>
    </location>
</feature>
<comment type="caution">
    <text evidence="3">The sequence shown here is derived from an EMBL/GenBank/DDBJ whole genome shotgun (WGS) entry which is preliminary data.</text>
</comment>
<accession>A0A388LRZ3</accession>
<evidence type="ECO:0000256" key="1">
    <source>
        <dbReference type="SAM" id="SignalP"/>
    </source>
</evidence>
<evidence type="ECO:0000313" key="3">
    <source>
        <dbReference type="EMBL" id="GBG84983.1"/>
    </source>
</evidence>
<dbReference type="InterPro" id="IPR011050">
    <property type="entry name" value="Pectin_lyase_fold/virulence"/>
</dbReference>
<dbReference type="SUPFAM" id="SSF51126">
    <property type="entry name" value="Pectin lyase-like"/>
    <property type="match status" value="1"/>
</dbReference>
<dbReference type="InterPro" id="IPR039448">
    <property type="entry name" value="Beta_helix"/>
</dbReference>
<name>A0A388LRZ3_CHABU</name>
<evidence type="ECO:0000259" key="2">
    <source>
        <dbReference type="Pfam" id="PF13229"/>
    </source>
</evidence>
<dbReference type="PROSITE" id="PS51257">
    <property type="entry name" value="PROKAR_LIPOPROTEIN"/>
    <property type="match status" value="1"/>
</dbReference>
<keyword evidence="4" id="KW-1185">Reference proteome</keyword>
<dbReference type="AlphaFoldDB" id="A0A388LRZ3"/>
<feature type="domain" description="Right handed beta helix" evidence="2">
    <location>
        <begin position="89"/>
        <end position="243"/>
    </location>
</feature>
<organism evidence="3 4">
    <name type="scientific">Chara braunii</name>
    <name type="common">Braun's stonewort</name>
    <dbReference type="NCBI Taxonomy" id="69332"/>
    <lineage>
        <taxon>Eukaryota</taxon>
        <taxon>Viridiplantae</taxon>
        <taxon>Streptophyta</taxon>
        <taxon>Charophyceae</taxon>
        <taxon>Charales</taxon>
        <taxon>Characeae</taxon>
        <taxon>Chara</taxon>
    </lineage>
</organism>
<reference evidence="3 4" key="1">
    <citation type="journal article" date="2018" name="Cell">
        <title>The Chara Genome: Secondary Complexity and Implications for Plant Terrestrialization.</title>
        <authorList>
            <person name="Nishiyama T."/>
            <person name="Sakayama H."/>
            <person name="Vries J.D."/>
            <person name="Buschmann H."/>
            <person name="Saint-Marcoux D."/>
            <person name="Ullrich K.K."/>
            <person name="Haas F.B."/>
            <person name="Vanderstraeten L."/>
            <person name="Becker D."/>
            <person name="Lang D."/>
            <person name="Vosolsobe S."/>
            <person name="Rombauts S."/>
            <person name="Wilhelmsson P.K.I."/>
            <person name="Janitza P."/>
            <person name="Kern R."/>
            <person name="Heyl A."/>
            <person name="Rumpler F."/>
            <person name="Villalobos L.I.A.C."/>
            <person name="Clay J.M."/>
            <person name="Skokan R."/>
            <person name="Toyoda A."/>
            <person name="Suzuki Y."/>
            <person name="Kagoshima H."/>
            <person name="Schijlen E."/>
            <person name="Tajeshwar N."/>
            <person name="Catarino B."/>
            <person name="Hetherington A.J."/>
            <person name="Saltykova A."/>
            <person name="Bonnot C."/>
            <person name="Breuninger H."/>
            <person name="Symeonidi A."/>
            <person name="Radhakrishnan G.V."/>
            <person name="Van Nieuwerburgh F."/>
            <person name="Deforce D."/>
            <person name="Chang C."/>
            <person name="Karol K.G."/>
            <person name="Hedrich R."/>
            <person name="Ulvskov P."/>
            <person name="Glockner G."/>
            <person name="Delwiche C.F."/>
            <person name="Petrasek J."/>
            <person name="Van de Peer Y."/>
            <person name="Friml J."/>
            <person name="Beilby M."/>
            <person name="Dolan L."/>
            <person name="Kohara Y."/>
            <person name="Sugano S."/>
            <person name="Fujiyama A."/>
            <person name="Delaux P.-M."/>
            <person name="Quint M."/>
            <person name="TheiBen G."/>
            <person name="Hagemann M."/>
            <person name="Harholt J."/>
            <person name="Dunand C."/>
            <person name="Zachgo S."/>
            <person name="Langdale J."/>
            <person name="Maumus F."/>
            <person name="Straeten D.V.D."/>
            <person name="Gould S.B."/>
            <person name="Rensing S.A."/>
        </authorList>
    </citation>
    <scope>NUCLEOTIDE SEQUENCE [LARGE SCALE GENOMIC DNA]</scope>
    <source>
        <strain evidence="3 4">S276</strain>
    </source>
</reference>
<dbReference type="InterPro" id="IPR012334">
    <property type="entry name" value="Pectin_lyas_fold"/>
</dbReference>
<dbReference type="EMBL" id="BFEA01000500">
    <property type="protein sequence ID" value="GBG84983.1"/>
    <property type="molecule type" value="Genomic_DNA"/>
</dbReference>
<protein>
    <recommendedName>
        <fullName evidence="2">Right handed beta helix domain-containing protein</fullName>
    </recommendedName>
</protein>
<dbReference type="Pfam" id="PF13229">
    <property type="entry name" value="Beta_helix"/>
    <property type="match status" value="1"/>
</dbReference>
<dbReference type="Proteomes" id="UP000265515">
    <property type="component" value="Unassembled WGS sequence"/>
</dbReference>
<dbReference type="Gramene" id="GBG84983">
    <property type="protein sequence ID" value="GBG84983"/>
    <property type="gene ID" value="CBR_g39446"/>
</dbReference>
<keyword evidence="1" id="KW-0732">Signal</keyword>
<proteinExistence type="predicted"/>